<accession>A0ACC2PDR0</accession>
<evidence type="ECO:0000313" key="2">
    <source>
        <dbReference type="Proteomes" id="UP001239111"/>
    </source>
</evidence>
<sequence>MNKKVETLYSATEASSSKHSISSIQDGNFKREKHPELCLKVMEEYLHKQQLTDVVLIAGQKRIPAHRIVLSANCEYFAAMFTNPLRETTENEIELKEVDGNALWTLVKYFYTGTIDLLEDNVEALLSTASLLQLNYIVEICCQFLIKQLHPSNCLGIKKFADIHNCPNLMKTANTYINDNFMEVIWNQEFFHLSADDVANLLQSDDLNVSSEEYVLDALLRWLEHDPNNRKSEASRLLAFVKLPLLTPAFLTDHVESNKMFQEHRSSQVLIMEALKYHLLPERRPMLQSNRTKPRKATVGQLLAIGGMDANKGAMAIDVFSLRENTWKVVANMSGRRLQFGAAVVEGKLVVAGGRDGLKTLNTVECFDFSTRNWSPLPPMSTHRHGLGVAVLEGPLYAVGGHDGWSFLNTVERWDPTTRQWTYISPMCSQRSTVGVAVLNDKLYAVGGRDNSSCLSTVECYDPHSNKWTSCAPMSRRRGGVGVGVMNGCLYALGGHDAPSSNPHASRFDCVERYDPKTDTWTAVAPMSIPRDAIGVCVLGDRLLAVGGYDGQQYLTLVEAYDPLLNEWHPVASLNSGREGPCVVVENTFML</sequence>
<name>A0ACC2PDR0_9HYME</name>
<reference evidence="1" key="1">
    <citation type="submission" date="2023-04" db="EMBL/GenBank/DDBJ databases">
        <title>A chromosome-level genome assembly of the parasitoid wasp Eretmocerus hayati.</title>
        <authorList>
            <person name="Zhong Y."/>
            <person name="Liu S."/>
            <person name="Liu Y."/>
        </authorList>
    </citation>
    <scope>NUCLEOTIDE SEQUENCE</scope>
    <source>
        <strain evidence="1">ZJU_SS_LIU_2023</strain>
    </source>
</reference>
<keyword evidence="2" id="KW-1185">Reference proteome</keyword>
<dbReference type="EMBL" id="CM056742">
    <property type="protein sequence ID" value="KAJ8681151.1"/>
    <property type="molecule type" value="Genomic_DNA"/>
</dbReference>
<gene>
    <name evidence="1" type="ORF">QAD02_016938</name>
</gene>
<protein>
    <submittedName>
        <fullName evidence="1">Uncharacterized protein</fullName>
    </submittedName>
</protein>
<evidence type="ECO:0000313" key="1">
    <source>
        <dbReference type="EMBL" id="KAJ8681151.1"/>
    </source>
</evidence>
<comment type="caution">
    <text evidence="1">The sequence shown here is derived from an EMBL/GenBank/DDBJ whole genome shotgun (WGS) entry which is preliminary data.</text>
</comment>
<dbReference type="Proteomes" id="UP001239111">
    <property type="component" value="Chromosome 2"/>
</dbReference>
<organism evidence="1 2">
    <name type="scientific">Eretmocerus hayati</name>
    <dbReference type="NCBI Taxonomy" id="131215"/>
    <lineage>
        <taxon>Eukaryota</taxon>
        <taxon>Metazoa</taxon>
        <taxon>Ecdysozoa</taxon>
        <taxon>Arthropoda</taxon>
        <taxon>Hexapoda</taxon>
        <taxon>Insecta</taxon>
        <taxon>Pterygota</taxon>
        <taxon>Neoptera</taxon>
        <taxon>Endopterygota</taxon>
        <taxon>Hymenoptera</taxon>
        <taxon>Apocrita</taxon>
        <taxon>Proctotrupomorpha</taxon>
        <taxon>Chalcidoidea</taxon>
        <taxon>Aphelinidae</taxon>
        <taxon>Aphelininae</taxon>
        <taxon>Eretmocerus</taxon>
    </lineage>
</organism>
<proteinExistence type="predicted"/>